<organism evidence="3 4">
    <name type="scientific">Altererythrobacter litoralis</name>
    <dbReference type="NCBI Taxonomy" id="3113904"/>
    <lineage>
        <taxon>Bacteria</taxon>
        <taxon>Pseudomonadati</taxon>
        <taxon>Pseudomonadota</taxon>
        <taxon>Alphaproteobacteria</taxon>
        <taxon>Sphingomonadales</taxon>
        <taxon>Erythrobacteraceae</taxon>
        <taxon>Altererythrobacter</taxon>
    </lineage>
</organism>
<evidence type="ECO:0000313" key="4">
    <source>
        <dbReference type="Proteomes" id="UP001343492"/>
    </source>
</evidence>
<gene>
    <name evidence="3" type="ORF">VRS74_00295</name>
</gene>
<evidence type="ECO:0000256" key="1">
    <source>
        <dbReference type="SAM" id="SignalP"/>
    </source>
</evidence>
<dbReference type="Pfam" id="PF01497">
    <property type="entry name" value="Peripla_BP_2"/>
    <property type="match status" value="1"/>
</dbReference>
<dbReference type="SUPFAM" id="SSF53807">
    <property type="entry name" value="Helical backbone' metal receptor"/>
    <property type="match status" value="1"/>
</dbReference>
<evidence type="ECO:0000313" key="3">
    <source>
        <dbReference type="EMBL" id="MEE1876121.1"/>
    </source>
</evidence>
<keyword evidence="1" id="KW-0732">Signal</keyword>
<evidence type="ECO:0000259" key="2">
    <source>
        <dbReference type="PROSITE" id="PS50983"/>
    </source>
</evidence>
<dbReference type="EMBL" id="JAZDQV010000001">
    <property type="protein sequence ID" value="MEE1876121.1"/>
    <property type="molecule type" value="Genomic_DNA"/>
</dbReference>
<dbReference type="PANTHER" id="PTHR30535">
    <property type="entry name" value="VITAMIN B12-BINDING PROTEIN"/>
    <property type="match status" value="1"/>
</dbReference>
<dbReference type="RefSeq" id="WP_354143236.1">
    <property type="nucleotide sequence ID" value="NZ_JAZDQV010000001.1"/>
</dbReference>
<proteinExistence type="predicted"/>
<comment type="caution">
    <text evidence="3">The sequence shown here is derived from an EMBL/GenBank/DDBJ whole genome shotgun (WGS) entry which is preliminary data.</text>
</comment>
<dbReference type="Gene3D" id="3.40.50.1980">
    <property type="entry name" value="Nitrogenase molybdenum iron protein domain"/>
    <property type="match status" value="2"/>
</dbReference>
<dbReference type="InterPro" id="IPR002491">
    <property type="entry name" value="ABC_transptr_periplasmic_BD"/>
</dbReference>
<dbReference type="PANTHER" id="PTHR30535:SF35">
    <property type="entry name" value="PERIPLASMIC BINDING PROTEIN"/>
    <property type="match status" value="1"/>
</dbReference>
<dbReference type="Proteomes" id="UP001343492">
    <property type="component" value="Unassembled WGS sequence"/>
</dbReference>
<name>A0ABU7GD86_9SPHN</name>
<sequence>MRTGFFTTGKRLAACSLPAFALALAGCAPGAQESGARDAGAMPRIVSLNPCIDAMLVEVADPEQILALSHYSRDPAGSSIPASVAQKYPRTGGTVEEVLALDPDLVLADTFLAPSTRQALADLDIPTRFVGIASTPEESIAQVREIAALAGQQGRGEELAQRIEAALADGTAPPGTPAVSAVLWQPGQIVPGKATLASELMRRAGFGNQSALRGMGQADYLSLEALLADPPEVLLVAGDARAQRHPALSRLKATRVESFDPALLYCGGPTIIRAMARLSEIRAGGT</sequence>
<dbReference type="PROSITE" id="PS50983">
    <property type="entry name" value="FE_B12_PBP"/>
    <property type="match status" value="1"/>
</dbReference>
<protein>
    <submittedName>
        <fullName evidence="3">ABC transporter substrate-binding protein</fullName>
    </submittedName>
</protein>
<feature type="chain" id="PRO_5046748095" evidence="1">
    <location>
        <begin position="22"/>
        <end position="286"/>
    </location>
</feature>
<reference evidence="3 4" key="1">
    <citation type="submission" date="2024-01" db="EMBL/GenBank/DDBJ databases">
        <title>The genome sequence of Erythrobacteraceae sp. strain 1XM1-14.</title>
        <authorList>
            <person name="Liu Y."/>
        </authorList>
    </citation>
    <scope>NUCLEOTIDE SEQUENCE [LARGE SCALE GENOMIC DNA]</scope>
    <source>
        <strain evidence="3 4">1XM1-14</strain>
    </source>
</reference>
<dbReference type="InterPro" id="IPR050902">
    <property type="entry name" value="ABC_Transporter_SBP"/>
</dbReference>
<feature type="domain" description="Fe/B12 periplasmic-binding" evidence="2">
    <location>
        <begin position="44"/>
        <end position="286"/>
    </location>
</feature>
<keyword evidence="4" id="KW-1185">Reference proteome</keyword>
<accession>A0ABU7GD86</accession>
<dbReference type="PROSITE" id="PS51257">
    <property type="entry name" value="PROKAR_LIPOPROTEIN"/>
    <property type="match status" value="1"/>
</dbReference>
<feature type="signal peptide" evidence="1">
    <location>
        <begin position="1"/>
        <end position="21"/>
    </location>
</feature>